<evidence type="ECO:0000256" key="2">
    <source>
        <dbReference type="SAM" id="MobiDB-lite"/>
    </source>
</evidence>
<keyword evidence="1" id="KW-0732">Signal</keyword>
<dbReference type="Pfam" id="PF25301">
    <property type="entry name" value="CUT_C"/>
    <property type="match status" value="1"/>
</dbReference>
<dbReference type="InterPro" id="IPR057475">
    <property type="entry name" value="CUT_C"/>
</dbReference>
<dbReference type="WBParaSite" id="GPUH_0001764901-mRNA-1">
    <property type="protein sequence ID" value="GPUH_0001764901-mRNA-1"/>
    <property type="gene ID" value="GPUH_0001764901"/>
</dbReference>
<dbReference type="PANTHER" id="PTHR22907">
    <property type="entry name" value="GH04558P"/>
    <property type="match status" value="1"/>
</dbReference>
<evidence type="ECO:0000313" key="4">
    <source>
        <dbReference type="WBParaSite" id="GPUH_0001764901-mRNA-1"/>
    </source>
</evidence>
<sequence>LLDLEYTNDLMAGQEAHVFKFADRPALYFNCQLELTMKDRQRGCAGARPICKGQVRVEPSAQTYEQSANVEEEYSSASGLSKPTAELSK</sequence>
<proteinExistence type="predicted"/>
<feature type="region of interest" description="Disordered" evidence="2">
    <location>
        <begin position="62"/>
        <end position="89"/>
    </location>
</feature>
<dbReference type="PROSITE" id="PS51034">
    <property type="entry name" value="ZP_2"/>
    <property type="match status" value="1"/>
</dbReference>
<dbReference type="AlphaFoldDB" id="A0A183E9I6"/>
<dbReference type="PANTHER" id="PTHR22907:SF54">
    <property type="entry name" value="GH04558P"/>
    <property type="match status" value="1"/>
</dbReference>
<feature type="compositionally biased region" description="Polar residues" evidence="2">
    <location>
        <begin position="62"/>
        <end position="81"/>
    </location>
</feature>
<evidence type="ECO:0000256" key="1">
    <source>
        <dbReference type="ARBA" id="ARBA00022729"/>
    </source>
</evidence>
<organism evidence="4">
    <name type="scientific">Gongylonema pulchrum</name>
    <dbReference type="NCBI Taxonomy" id="637853"/>
    <lineage>
        <taxon>Eukaryota</taxon>
        <taxon>Metazoa</taxon>
        <taxon>Ecdysozoa</taxon>
        <taxon>Nematoda</taxon>
        <taxon>Chromadorea</taxon>
        <taxon>Rhabditida</taxon>
        <taxon>Spirurina</taxon>
        <taxon>Spiruromorpha</taxon>
        <taxon>Spiruroidea</taxon>
        <taxon>Gongylonematidae</taxon>
        <taxon>Gongylonema</taxon>
    </lineage>
</organism>
<accession>A0A183E9I6</accession>
<dbReference type="InterPro" id="IPR051962">
    <property type="entry name" value="Cuticlin"/>
</dbReference>
<name>A0A183E9I6_9BILA</name>
<feature type="domain" description="ZP" evidence="3">
    <location>
        <begin position="1"/>
        <end position="51"/>
    </location>
</feature>
<reference evidence="4" key="1">
    <citation type="submission" date="2016-06" db="UniProtKB">
        <authorList>
            <consortium name="WormBaseParasite"/>
        </authorList>
    </citation>
    <scope>IDENTIFICATION</scope>
</reference>
<evidence type="ECO:0000259" key="3">
    <source>
        <dbReference type="PROSITE" id="PS51034"/>
    </source>
</evidence>
<protein>
    <submittedName>
        <fullName evidence="4">ZP domain-containing protein</fullName>
    </submittedName>
</protein>
<dbReference type="InterPro" id="IPR001507">
    <property type="entry name" value="ZP_dom"/>
</dbReference>